<keyword evidence="4" id="KW-1185">Reference proteome</keyword>
<dbReference type="STRING" id="479431.Namu_1511"/>
<accession>C8XF24</accession>
<reference evidence="3 4" key="2">
    <citation type="journal article" date="2010" name="Stand. Genomic Sci.">
        <title>Complete genome sequence of Nakamurella multipartita type strain (Y-104).</title>
        <authorList>
            <person name="Tice H."/>
            <person name="Mayilraj S."/>
            <person name="Sims D."/>
            <person name="Lapidus A."/>
            <person name="Nolan M."/>
            <person name="Lucas S."/>
            <person name="Glavina Del Rio T."/>
            <person name="Copeland A."/>
            <person name="Cheng J.F."/>
            <person name="Meincke L."/>
            <person name="Bruce D."/>
            <person name="Goodwin L."/>
            <person name="Pitluck S."/>
            <person name="Ivanova N."/>
            <person name="Mavromatis K."/>
            <person name="Ovchinnikova G."/>
            <person name="Pati A."/>
            <person name="Chen A."/>
            <person name="Palaniappan K."/>
            <person name="Land M."/>
            <person name="Hauser L."/>
            <person name="Chang Y.J."/>
            <person name="Jeffries C.D."/>
            <person name="Detter J.C."/>
            <person name="Brettin T."/>
            <person name="Rohde M."/>
            <person name="Goker M."/>
            <person name="Bristow J."/>
            <person name="Eisen J.A."/>
            <person name="Markowitz V."/>
            <person name="Hugenholtz P."/>
            <person name="Kyrpides N.C."/>
            <person name="Klenk H.P."/>
            <person name="Chen F."/>
        </authorList>
    </citation>
    <scope>NUCLEOTIDE SEQUENCE [LARGE SCALE GENOMIC DNA]</scope>
    <source>
        <strain evidence="4">ATCC 700099 / DSM 44233 / CIP 104796 / JCM 9543 / NBRC 105858 / Y-104</strain>
    </source>
</reference>
<reference evidence="4" key="1">
    <citation type="submission" date="2009-09" db="EMBL/GenBank/DDBJ databases">
        <title>The complete genome of Nakamurella multipartita DSM 44233.</title>
        <authorList>
            <consortium name="US DOE Joint Genome Institute (JGI-PGF)"/>
            <person name="Lucas S."/>
            <person name="Copeland A."/>
            <person name="Lapidus A."/>
            <person name="Glavina del Rio T."/>
            <person name="Dalin E."/>
            <person name="Tice H."/>
            <person name="Bruce D."/>
            <person name="Goodwin L."/>
            <person name="Pitluck S."/>
            <person name="Kyrpides N."/>
            <person name="Mavromatis K."/>
            <person name="Ivanova N."/>
            <person name="Ovchinnikova G."/>
            <person name="Sims D."/>
            <person name="Meincke L."/>
            <person name="Brettin T."/>
            <person name="Detter J.C."/>
            <person name="Han C."/>
            <person name="Larimer F."/>
            <person name="Land M."/>
            <person name="Hauser L."/>
            <person name="Markowitz V."/>
            <person name="Cheng J.-F."/>
            <person name="Hugenholtz P."/>
            <person name="Woyke T."/>
            <person name="Wu D."/>
            <person name="Klenk H.-P."/>
            <person name="Eisen J.A."/>
        </authorList>
    </citation>
    <scope>NUCLEOTIDE SEQUENCE [LARGE SCALE GENOMIC DNA]</scope>
    <source>
        <strain evidence="4">ATCC 700099 / DSM 44233 / CIP 104796 / JCM 9543 / NBRC 105858 / Y-104</strain>
    </source>
</reference>
<dbReference type="GO" id="GO:0046872">
    <property type="term" value="F:metal ion binding"/>
    <property type="evidence" value="ECO:0007669"/>
    <property type="project" value="InterPro"/>
</dbReference>
<dbReference type="HOGENOM" id="CLU_070819_0_1_11"/>
<dbReference type="KEGG" id="nml:Namu_1511"/>
<dbReference type="InterPro" id="IPR053191">
    <property type="entry name" value="DcsG_Biosynth_Enzyme"/>
</dbReference>
<organism evidence="3 4">
    <name type="scientific">Nakamurella multipartita (strain ATCC 700099 / DSM 44233 / CIP 104796 / JCM 9543 / NBRC 105858 / Y-104)</name>
    <name type="common">Microsphaera multipartita</name>
    <dbReference type="NCBI Taxonomy" id="479431"/>
    <lineage>
        <taxon>Bacteria</taxon>
        <taxon>Bacillati</taxon>
        <taxon>Actinomycetota</taxon>
        <taxon>Actinomycetes</taxon>
        <taxon>Nakamurellales</taxon>
        <taxon>Nakamurellaceae</taxon>
        <taxon>Nakamurella</taxon>
    </lineage>
</organism>
<dbReference type="AlphaFoldDB" id="C8XF24"/>
<dbReference type="GO" id="GO:0005524">
    <property type="term" value="F:ATP binding"/>
    <property type="evidence" value="ECO:0007669"/>
    <property type="project" value="UniProtKB-UniRule"/>
</dbReference>
<evidence type="ECO:0000259" key="2">
    <source>
        <dbReference type="PROSITE" id="PS50975"/>
    </source>
</evidence>
<dbReference type="EMBL" id="CP001737">
    <property type="protein sequence ID" value="ACV77910.1"/>
    <property type="molecule type" value="Genomic_DNA"/>
</dbReference>
<gene>
    <name evidence="3" type="ordered locus">Namu_1511</name>
</gene>
<name>C8XF24_NAKMY</name>
<feature type="domain" description="ATP-grasp" evidence="2">
    <location>
        <begin position="94"/>
        <end position="289"/>
    </location>
</feature>
<sequence length="298" mass="32358">MRVAIVSATPALGTDDDEPLLVPALHAAGADAQIVVWDDPAVVWSAFDVVVLRSTWDYTMRRDEFLAWVSATDAVTRLRNRPDVVRWNSDKVYLRDLAALGVPVVPTTFFMPGERPTLPEHTPFVVKPTVSAGSRNTARYAADERAVALGHARWLLDRGRTIMLQPYVASVDDRGETAMVFLGGRYSHAASKAALLEPGARASEDKLFATEKLAPVQASDAERQVAEAVLDAIPFPREELLYARVDLVLGDDGDPAVLELELVEPSLMLPQAPARAAADLAQAILRTADVTSPVTERA</sequence>
<dbReference type="PROSITE" id="PS50975">
    <property type="entry name" value="ATP_GRASP"/>
    <property type="match status" value="1"/>
</dbReference>
<protein>
    <recommendedName>
        <fullName evidence="2">ATP-grasp domain-containing protein</fullName>
    </recommendedName>
</protein>
<dbReference type="PANTHER" id="PTHR39217">
    <property type="match status" value="1"/>
</dbReference>
<dbReference type="InParanoid" id="C8XF24"/>
<dbReference type="RefSeq" id="WP_015746816.1">
    <property type="nucleotide sequence ID" value="NC_013235.1"/>
</dbReference>
<dbReference type="PANTHER" id="PTHR39217:SF1">
    <property type="entry name" value="GLUTATHIONE SYNTHETASE"/>
    <property type="match status" value="1"/>
</dbReference>
<dbReference type="eggNOG" id="COG0189">
    <property type="taxonomic scope" value="Bacteria"/>
</dbReference>
<evidence type="ECO:0000256" key="1">
    <source>
        <dbReference type="PROSITE-ProRule" id="PRU00409"/>
    </source>
</evidence>
<proteinExistence type="predicted"/>
<dbReference type="OrthoDB" id="3373978at2"/>
<dbReference type="Proteomes" id="UP000002218">
    <property type="component" value="Chromosome"/>
</dbReference>
<evidence type="ECO:0000313" key="3">
    <source>
        <dbReference type="EMBL" id="ACV77910.1"/>
    </source>
</evidence>
<dbReference type="SUPFAM" id="SSF56059">
    <property type="entry name" value="Glutathione synthetase ATP-binding domain-like"/>
    <property type="match status" value="1"/>
</dbReference>
<keyword evidence="1" id="KW-0547">Nucleotide-binding</keyword>
<dbReference type="InterPro" id="IPR011761">
    <property type="entry name" value="ATP-grasp"/>
</dbReference>
<keyword evidence="1" id="KW-0067">ATP-binding</keyword>
<evidence type="ECO:0000313" key="4">
    <source>
        <dbReference type="Proteomes" id="UP000002218"/>
    </source>
</evidence>